<protein>
    <submittedName>
        <fullName evidence="2">Replication protein</fullName>
    </submittedName>
</protein>
<proteinExistence type="predicted"/>
<evidence type="ECO:0000313" key="3">
    <source>
        <dbReference type="Proteomes" id="UP001597459"/>
    </source>
</evidence>
<gene>
    <name evidence="2" type="ORF">ACFSTE_09285</name>
</gene>
<sequence length="155" mass="18201">MSYIPKTNVPNHVFDIHLKQLGHAELKVLLVIIRQTLGWIDKKTKKVKEWDWISQQFFVRKTGLSARAISNAITSLLQKDLILIKNETGKLMYSNKERQLSQKLFYKFKHKTIPCELKDIKPVKKGHTTIIKHTNKYSEEKSQGFNKINFKHLKT</sequence>
<dbReference type="EMBL" id="JBHULX010000013">
    <property type="protein sequence ID" value="MFD2591023.1"/>
    <property type="molecule type" value="Genomic_DNA"/>
</dbReference>
<dbReference type="Proteomes" id="UP001597459">
    <property type="component" value="Unassembled WGS sequence"/>
</dbReference>
<reference evidence="3" key="1">
    <citation type="journal article" date="2019" name="Int. J. Syst. Evol. Microbiol.">
        <title>The Global Catalogue of Microorganisms (GCM) 10K type strain sequencing project: providing services to taxonomists for standard genome sequencing and annotation.</title>
        <authorList>
            <consortium name="The Broad Institute Genomics Platform"/>
            <consortium name="The Broad Institute Genome Sequencing Center for Infectious Disease"/>
            <person name="Wu L."/>
            <person name="Ma J."/>
        </authorList>
    </citation>
    <scope>NUCLEOTIDE SEQUENCE [LARGE SCALE GENOMIC DNA]</scope>
    <source>
        <strain evidence="3">KCTC 42423</strain>
    </source>
</reference>
<dbReference type="InterPro" id="IPR006497">
    <property type="entry name" value="Phage_lambda_VrpO_N"/>
</dbReference>
<evidence type="ECO:0000313" key="2">
    <source>
        <dbReference type="EMBL" id="MFD2591023.1"/>
    </source>
</evidence>
<accession>A0ABW5NA11</accession>
<dbReference type="InterPro" id="IPR036388">
    <property type="entry name" value="WH-like_DNA-bd_sf"/>
</dbReference>
<organism evidence="2 3">
    <name type="scientific">Aquimarina hainanensis</name>
    <dbReference type="NCBI Taxonomy" id="1578017"/>
    <lineage>
        <taxon>Bacteria</taxon>
        <taxon>Pseudomonadati</taxon>
        <taxon>Bacteroidota</taxon>
        <taxon>Flavobacteriia</taxon>
        <taxon>Flavobacteriales</taxon>
        <taxon>Flavobacteriaceae</taxon>
        <taxon>Aquimarina</taxon>
    </lineage>
</organism>
<comment type="caution">
    <text evidence="2">The sequence shown here is derived from an EMBL/GenBank/DDBJ whole genome shotgun (WGS) entry which is preliminary data.</text>
</comment>
<keyword evidence="3" id="KW-1185">Reference proteome</keyword>
<evidence type="ECO:0000259" key="1">
    <source>
        <dbReference type="Pfam" id="PF04492"/>
    </source>
</evidence>
<name>A0ABW5NA11_9FLAO</name>
<dbReference type="Gene3D" id="1.10.10.10">
    <property type="entry name" value="Winged helix-like DNA-binding domain superfamily/Winged helix DNA-binding domain"/>
    <property type="match status" value="1"/>
</dbReference>
<feature type="domain" description="Bacteriophage lambda Replication protein O N-terminal" evidence="1">
    <location>
        <begin position="16"/>
        <end position="86"/>
    </location>
</feature>
<dbReference type="RefSeq" id="WP_378253207.1">
    <property type="nucleotide sequence ID" value="NZ_JBHSJV010000001.1"/>
</dbReference>
<dbReference type="Pfam" id="PF04492">
    <property type="entry name" value="Phage_rep_O"/>
    <property type="match status" value="1"/>
</dbReference>